<dbReference type="OrthoDB" id="2173734at2759"/>
<evidence type="ECO:0000313" key="1">
    <source>
        <dbReference type="EMBL" id="TPX52791.1"/>
    </source>
</evidence>
<organism evidence="1 2">
    <name type="scientific">Chytriomyces confervae</name>
    <dbReference type="NCBI Taxonomy" id="246404"/>
    <lineage>
        <taxon>Eukaryota</taxon>
        <taxon>Fungi</taxon>
        <taxon>Fungi incertae sedis</taxon>
        <taxon>Chytridiomycota</taxon>
        <taxon>Chytridiomycota incertae sedis</taxon>
        <taxon>Chytridiomycetes</taxon>
        <taxon>Chytridiales</taxon>
        <taxon>Chytriomycetaceae</taxon>
        <taxon>Chytriomyces</taxon>
    </lineage>
</organism>
<accession>A0A507DN01</accession>
<dbReference type="EMBL" id="QEAP01001005">
    <property type="protein sequence ID" value="TPX52791.1"/>
    <property type="molecule type" value="Genomic_DNA"/>
</dbReference>
<reference evidence="1 2" key="1">
    <citation type="journal article" date="2019" name="Sci. Rep.">
        <title>Comparative genomics of chytrid fungi reveal insights into the obligate biotrophic and pathogenic lifestyle of Synchytrium endobioticum.</title>
        <authorList>
            <person name="van de Vossenberg B.T.L.H."/>
            <person name="Warris S."/>
            <person name="Nguyen H.D.T."/>
            <person name="van Gent-Pelzer M.P.E."/>
            <person name="Joly D.L."/>
            <person name="van de Geest H.C."/>
            <person name="Bonants P.J.M."/>
            <person name="Smith D.S."/>
            <person name="Levesque C.A."/>
            <person name="van der Lee T.A.J."/>
        </authorList>
    </citation>
    <scope>NUCLEOTIDE SEQUENCE [LARGE SCALE GENOMIC DNA]</scope>
    <source>
        <strain evidence="1 2">CBS 675.73</strain>
    </source>
</reference>
<gene>
    <name evidence="1" type="ORF">CcCBS67573_g09809</name>
</gene>
<comment type="caution">
    <text evidence="1">The sequence shown here is derived from an EMBL/GenBank/DDBJ whole genome shotgun (WGS) entry which is preliminary data.</text>
</comment>
<evidence type="ECO:0000313" key="2">
    <source>
        <dbReference type="Proteomes" id="UP000320333"/>
    </source>
</evidence>
<keyword evidence="2" id="KW-1185">Reference proteome</keyword>
<protein>
    <submittedName>
        <fullName evidence="1">Uncharacterized protein</fullName>
    </submittedName>
</protein>
<dbReference type="AlphaFoldDB" id="A0A507DN01"/>
<sequence>MTATDVHVLQHVAFSASAPATTGPSALKARSLLSTNKHSDALHLCIASFTGYPPGLRVDKCELLNVIHELIHTSTTDLALGPQILQFLKSVQRTQAEHLYYRARAALLSFQLLFKEGNFSAGTTKLRYAIAFMESISLQELNDGVVDSEGRLVAMEEALNNPQFGMLTFARILLASMEGRA</sequence>
<proteinExistence type="predicted"/>
<dbReference type="Proteomes" id="UP000320333">
    <property type="component" value="Unassembled WGS sequence"/>
</dbReference>
<name>A0A507DN01_9FUNG</name>